<evidence type="ECO:0000313" key="6">
    <source>
        <dbReference type="EMBL" id="TGJ85177.1"/>
    </source>
</evidence>
<sequence length="727" mass="78286">MTDLSRQSAFMPTIKCSNCGNQVEISMMGEHICGGDNESVASEAVPPMPDLLGGGFTSFKQNVFDKITRAAPTVDTSAANRAFTKQDQLTPVSASTGSLVISPKTPMNGRLEVGSNNDDYFSPAIAGSPRRPGGYGGFSTEPEPEEGEAAYRISADKQTSSLLTRMNSIAPGPFEVARTRSARNAFPRSANKDDTADMSDDGLRLGSSIDRPSTATSSSSGRSGSTALPKMPRTNGYGGFGPPQREGEDATPQPLAFAKRSETFPNQLLKSSENELRPDGPSRAPSAPGLRSDRLSRPSNQNGDRPVMTSDRNHRPSYGIRDTSRPPPPRTSLIRPTTRDGSQKLSVNLADEFGAGNPYHSPSISQSSSNSGYSQGSRASQQSSNTSPARSAGSRSEPRRPSNTVGMGALMDDLQNSMNELQPRSTAEPIPIRKSDSLSPTAPKPEPLQNLRLNPAVQAGRDIRSESPISPRSIPNSDRLDASLQEAQSRSRSLTTSTQGSGSHNRQPSRNPRRRGNCKACQEPITGKSISSADGRLTGRYHKACFVCTTCKTPFSSATFYVHEDRPYCEQHYHKLNGSLCGSCNRGIEGQYLEDEVPQKYHPGCFRCGDCGVVLRDGYFDVNGRSYCERDAWRRMQSAARAQQMGPPPPQQRQGSASGPSKQAPPPGGIPSIREPPRGLPAGPSSNLHRPFGLPTGQRLMPGQALGRGGLRPMQKMEKRMTRLGMM</sequence>
<evidence type="ECO:0000256" key="2">
    <source>
        <dbReference type="ARBA" id="ARBA00022833"/>
    </source>
</evidence>
<dbReference type="Proteomes" id="UP000297716">
    <property type="component" value="Unassembled WGS sequence"/>
</dbReference>
<evidence type="ECO:0000259" key="5">
    <source>
        <dbReference type="PROSITE" id="PS50023"/>
    </source>
</evidence>
<name>A0A4Z0YN30_9PEZI</name>
<feature type="compositionally biased region" description="Low complexity" evidence="4">
    <location>
        <begin position="357"/>
        <end position="377"/>
    </location>
</feature>
<dbReference type="EMBL" id="SKBN01000051">
    <property type="protein sequence ID" value="TGJ85177.1"/>
    <property type="molecule type" value="Genomic_DNA"/>
</dbReference>
<comment type="caution">
    <text evidence="6">The sequence shown here is derived from an EMBL/GenBank/DDBJ whole genome shotgun (WGS) entry which is preliminary data.</text>
</comment>
<dbReference type="OrthoDB" id="1112565at2759"/>
<dbReference type="SMART" id="SM00132">
    <property type="entry name" value="LIM"/>
    <property type="match status" value="2"/>
</dbReference>
<dbReference type="PANTHER" id="PTHR24216">
    <property type="entry name" value="PAXILLIN-RELATED"/>
    <property type="match status" value="1"/>
</dbReference>
<dbReference type="GO" id="GO:0030695">
    <property type="term" value="F:GTPase regulator activity"/>
    <property type="evidence" value="ECO:0007669"/>
    <property type="project" value="UniProtKB-ARBA"/>
</dbReference>
<feature type="compositionally biased region" description="Polar residues" evidence="4">
    <location>
        <begin position="378"/>
        <end position="389"/>
    </location>
</feature>
<keyword evidence="2 3" id="KW-0862">Zinc</keyword>
<reference evidence="6 7" key="1">
    <citation type="submission" date="2019-03" db="EMBL/GenBank/DDBJ databases">
        <title>Draft genome sequence of Xylaria hypoxylon DSM 108379, a ubiquitous saprotrophic-parasitic fungi on hardwood.</title>
        <authorList>
            <person name="Buettner E."/>
            <person name="Leonhardt S."/>
            <person name="Gebauer A.M."/>
            <person name="Liers C."/>
            <person name="Hofrichter M."/>
            <person name="Kellner H."/>
        </authorList>
    </citation>
    <scope>NUCLEOTIDE SEQUENCE [LARGE SCALE GENOMIC DNA]</scope>
    <source>
        <strain evidence="6 7">DSM 108379</strain>
    </source>
</reference>
<dbReference type="PANTHER" id="PTHR24216:SF65">
    <property type="entry name" value="PAXILLIN-LIKE PROTEIN 1"/>
    <property type="match status" value="1"/>
</dbReference>
<evidence type="ECO:0000256" key="4">
    <source>
        <dbReference type="SAM" id="MobiDB-lite"/>
    </source>
</evidence>
<feature type="compositionally biased region" description="Low complexity" evidence="4">
    <location>
        <begin position="466"/>
        <end position="477"/>
    </location>
</feature>
<feature type="compositionally biased region" description="Low complexity" evidence="4">
    <location>
        <begin position="207"/>
        <end position="227"/>
    </location>
</feature>
<dbReference type="STRING" id="37992.A0A4Z0YN30"/>
<dbReference type="PROSITE" id="PS50023">
    <property type="entry name" value="LIM_DOMAIN_2"/>
    <property type="match status" value="2"/>
</dbReference>
<feature type="domain" description="LIM zinc-binding" evidence="5">
    <location>
        <begin position="516"/>
        <end position="579"/>
    </location>
</feature>
<accession>A0A4Z0YN30</accession>
<proteinExistence type="predicted"/>
<feature type="region of interest" description="Disordered" evidence="4">
    <location>
        <begin position="174"/>
        <end position="520"/>
    </location>
</feature>
<dbReference type="AlphaFoldDB" id="A0A4Z0YN30"/>
<feature type="compositionally biased region" description="Low complexity" evidence="4">
    <location>
        <begin position="652"/>
        <end position="661"/>
    </location>
</feature>
<dbReference type="SUPFAM" id="SSF57716">
    <property type="entry name" value="Glucocorticoid receptor-like (DNA-binding domain)"/>
    <property type="match status" value="1"/>
</dbReference>
<dbReference type="GO" id="GO:0046872">
    <property type="term" value="F:metal ion binding"/>
    <property type="evidence" value="ECO:0007669"/>
    <property type="project" value="UniProtKB-KW"/>
</dbReference>
<evidence type="ECO:0000313" key="7">
    <source>
        <dbReference type="Proteomes" id="UP000297716"/>
    </source>
</evidence>
<keyword evidence="7" id="KW-1185">Reference proteome</keyword>
<feature type="region of interest" description="Disordered" evidence="4">
    <location>
        <begin position="638"/>
        <end position="727"/>
    </location>
</feature>
<feature type="compositionally biased region" description="Low complexity" evidence="4">
    <location>
        <begin position="488"/>
        <end position="503"/>
    </location>
</feature>
<evidence type="ECO:0000256" key="3">
    <source>
        <dbReference type="PROSITE-ProRule" id="PRU00125"/>
    </source>
</evidence>
<dbReference type="Pfam" id="PF00412">
    <property type="entry name" value="LIM"/>
    <property type="match status" value="2"/>
</dbReference>
<keyword evidence="3" id="KW-0440">LIM domain</keyword>
<dbReference type="CDD" id="cd08368">
    <property type="entry name" value="LIM"/>
    <property type="match status" value="1"/>
</dbReference>
<evidence type="ECO:0000256" key="1">
    <source>
        <dbReference type="ARBA" id="ARBA00022723"/>
    </source>
</evidence>
<feature type="domain" description="LIM zinc-binding" evidence="5">
    <location>
        <begin position="580"/>
        <end position="638"/>
    </location>
</feature>
<organism evidence="6 7">
    <name type="scientific">Xylaria hypoxylon</name>
    <dbReference type="NCBI Taxonomy" id="37992"/>
    <lineage>
        <taxon>Eukaryota</taxon>
        <taxon>Fungi</taxon>
        <taxon>Dikarya</taxon>
        <taxon>Ascomycota</taxon>
        <taxon>Pezizomycotina</taxon>
        <taxon>Sordariomycetes</taxon>
        <taxon>Xylariomycetidae</taxon>
        <taxon>Xylariales</taxon>
        <taxon>Xylariaceae</taxon>
        <taxon>Xylaria</taxon>
    </lineage>
</organism>
<dbReference type="FunFam" id="2.10.110.10:FF:000105">
    <property type="entry name" value="Similar to LIM domain-containing protein"/>
    <property type="match status" value="1"/>
</dbReference>
<dbReference type="InterPro" id="IPR001781">
    <property type="entry name" value="Znf_LIM"/>
</dbReference>
<keyword evidence="1 3" id="KW-0479">Metal-binding</keyword>
<dbReference type="CDD" id="cd09397">
    <property type="entry name" value="LIM1_UF1"/>
    <property type="match status" value="1"/>
</dbReference>
<dbReference type="PROSITE" id="PS00478">
    <property type="entry name" value="LIM_DOMAIN_1"/>
    <property type="match status" value="1"/>
</dbReference>
<feature type="region of interest" description="Disordered" evidence="4">
    <location>
        <begin position="123"/>
        <end position="147"/>
    </location>
</feature>
<gene>
    <name evidence="6" type="ORF">E0Z10_g3605</name>
</gene>
<protein>
    <recommendedName>
        <fullName evidence="5">LIM zinc-binding domain-containing protein</fullName>
    </recommendedName>
</protein>
<dbReference type="Gene3D" id="2.10.110.10">
    <property type="entry name" value="Cysteine Rich Protein"/>
    <property type="match status" value="2"/>
</dbReference>
<feature type="compositionally biased region" description="Polar residues" evidence="4">
    <location>
        <begin position="414"/>
        <end position="425"/>
    </location>
</feature>